<evidence type="ECO:0000313" key="4">
    <source>
        <dbReference type="Proteomes" id="UP000034182"/>
    </source>
</evidence>
<name>A0A0G2GFV8_9PEZI</name>
<reference evidence="3 4" key="1">
    <citation type="submission" date="2015-03" db="EMBL/GenBank/DDBJ databases">
        <authorList>
            <person name="Morales-Cruz A."/>
            <person name="Amrine K.C."/>
            <person name="Cantu D."/>
        </authorList>
    </citation>
    <scope>NUCLEOTIDE SEQUENCE [LARGE SCALE GENOMIC DNA]</scope>
    <source>
        <strain evidence="3">DS831</strain>
    </source>
</reference>
<evidence type="ECO:0000313" key="3">
    <source>
        <dbReference type="EMBL" id="KKY15860.1"/>
    </source>
</evidence>
<feature type="compositionally biased region" description="Pro residues" evidence="2">
    <location>
        <begin position="1"/>
        <end position="12"/>
    </location>
</feature>
<proteinExistence type="predicted"/>
<dbReference type="AlphaFoldDB" id="A0A0G2GFV8"/>
<sequence>MGAVNPHPPSPGSPRRSAPSAPPTSTGAEYVSLAQLQQALEEHARHRYPHHNSHSPFLTSFNGGSVPTYSTGDFDVYDPAEDDHLEELVANGPGLTIIESKFPIPDNGAVSLQNTPNPNPYTFHDFHAVDAMEDTTQVNNEVNGLDITLTDENDSAQLASRLSVVEAQLAEKAAQLEQKIRDYQELKMEYKDLKQEYKDIKDECKEVKQECKEAKQECKEAKQEYKDAKQQYQQSRQEFIELMDEFRDLNGQFRRSNDDRRLLQARNLVLQNEILLLQGDVRFVLHNPGKQPPSRGEQPGEQALAYNTPNKTAGKPGDEIASIGKKSTPQAQMTLPPDVDVTPTPSKATLAKANRSFPPPDRHDLNTSVIPASDMAVQSPVVARTPSSRSIGSKASNTFNAGFGIHGPLNSRNSSPALRERASYQLGRSDDPFQQSPTQNPLSKQSSLVSLAASSSHPSSSENLRGTPSKQRPPSSKALSSANWRQPQPQKPATTQSPDSADVLQSTRNQYALLLAKIETWADVYCGTIHTSVRSKEQRTADMIKTLGALVGSFDLERIFNKLEFRTLLVTAHVNRRIFDRLFGEDLITERFGAETVARLREINALEADTSARDPTKLRELANEKAEILGAAFAAPGAWRATEAKATTAELCATLSPIIPISERSSGVQQMEALVHEALQVVGTLRGLPARAWHMAFDPAGTRVSLATMTVRGSVESRQQGGGGGGMSSSAEDEYAVVLGVTPHLVSKLWTPGGVAPEELLKADVLTHPVGKNFFAQHR</sequence>
<dbReference type="Gene3D" id="1.20.120.330">
    <property type="entry name" value="Nucleotidyltransferases domain 2"/>
    <property type="match status" value="1"/>
</dbReference>
<evidence type="ECO:0000256" key="1">
    <source>
        <dbReference type="SAM" id="Coils"/>
    </source>
</evidence>
<gene>
    <name evidence="3" type="ORF">UCDDS831_g07463</name>
</gene>
<evidence type="ECO:0000256" key="2">
    <source>
        <dbReference type="SAM" id="MobiDB-lite"/>
    </source>
</evidence>
<feature type="compositionally biased region" description="Polar residues" evidence="2">
    <location>
        <begin position="432"/>
        <end position="441"/>
    </location>
</feature>
<reference evidence="3 4" key="2">
    <citation type="submission" date="2015-05" db="EMBL/GenBank/DDBJ databases">
        <title>Distinctive expansion of gene families associated with plant cell wall degradation and secondary metabolism in the genomes of grapevine trunk pathogens.</title>
        <authorList>
            <person name="Lawrence D.P."/>
            <person name="Travadon R."/>
            <person name="Rolshausen P.E."/>
            <person name="Baumgartner K."/>
        </authorList>
    </citation>
    <scope>NUCLEOTIDE SEQUENCE [LARGE SCALE GENOMIC DNA]</scope>
    <source>
        <strain evidence="3">DS831</strain>
    </source>
</reference>
<dbReference type="Proteomes" id="UP000034182">
    <property type="component" value="Unassembled WGS sequence"/>
</dbReference>
<feature type="region of interest" description="Disordered" evidence="2">
    <location>
        <begin position="1"/>
        <end position="28"/>
    </location>
</feature>
<accession>A0A0G2GFV8</accession>
<feature type="compositionally biased region" description="Polar residues" evidence="2">
    <location>
        <begin position="462"/>
        <end position="502"/>
    </location>
</feature>
<keyword evidence="1" id="KW-0175">Coiled coil</keyword>
<dbReference type="EMBL" id="LAQI01000179">
    <property type="protein sequence ID" value="KKY15860.1"/>
    <property type="molecule type" value="Genomic_DNA"/>
</dbReference>
<feature type="region of interest" description="Disordered" evidence="2">
    <location>
        <begin position="287"/>
        <end position="372"/>
    </location>
</feature>
<protein>
    <submittedName>
        <fullName evidence="3">Uncharacterized protein</fullName>
    </submittedName>
</protein>
<comment type="caution">
    <text evidence="3">The sequence shown here is derived from an EMBL/GenBank/DDBJ whole genome shotgun (WGS) entry which is preliminary data.</text>
</comment>
<feature type="coiled-coil region" evidence="1">
    <location>
        <begin position="166"/>
        <end position="245"/>
    </location>
</feature>
<feature type="region of interest" description="Disordered" evidence="2">
    <location>
        <begin position="428"/>
        <end position="502"/>
    </location>
</feature>
<feature type="compositionally biased region" description="Low complexity" evidence="2">
    <location>
        <begin position="442"/>
        <end position="461"/>
    </location>
</feature>
<feature type="compositionally biased region" description="Low complexity" evidence="2">
    <location>
        <begin position="13"/>
        <end position="27"/>
    </location>
</feature>
<feature type="compositionally biased region" description="Low complexity" evidence="2">
    <location>
        <begin position="336"/>
        <end position="345"/>
    </location>
</feature>
<organism evidence="3 4">
    <name type="scientific">Diplodia seriata</name>
    <dbReference type="NCBI Taxonomy" id="420778"/>
    <lineage>
        <taxon>Eukaryota</taxon>
        <taxon>Fungi</taxon>
        <taxon>Dikarya</taxon>
        <taxon>Ascomycota</taxon>
        <taxon>Pezizomycotina</taxon>
        <taxon>Dothideomycetes</taxon>
        <taxon>Dothideomycetes incertae sedis</taxon>
        <taxon>Botryosphaeriales</taxon>
        <taxon>Botryosphaeriaceae</taxon>
        <taxon>Diplodia</taxon>
    </lineage>
</organism>